<feature type="compositionally biased region" description="Low complexity" evidence="1">
    <location>
        <begin position="753"/>
        <end position="772"/>
    </location>
</feature>
<accession>A0A7R9BGU9</accession>
<name>A0A7R9BGU9_9CRUS</name>
<dbReference type="SUPFAM" id="SSF75304">
    <property type="entry name" value="Amidase signature (AS) enzymes"/>
    <property type="match status" value="2"/>
</dbReference>
<evidence type="ECO:0000256" key="1">
    <source>
        <dbReference type="SAM" id="MobiDB-lite"/>
    </source>
</evidence>
<dbReference type="Proteomes" id="UP000678499">
    <property type="component" value="Unassembled WGS sequence"/>
</dbReference>
<protein>
    <recommendedName>
        <fullName evidence="2">PH domain-containing protein</fullName>
    </recommendedName>
</protein>
<feature type="domain" description="PH" evidence="2">
    <location>
        <begin position="659"/>
        <end position="819"/>
    </location>
</feature>
<evidence type="ECO:0000313" key="3">
    <source>
        <dbReference type="EMBL" id="CAD7273709.1"/>
    </source>
</evidence>
<keyword evidence="4" id="KW-1185">Reference proteome</keyword>
<feature type="region of interest" description="Disordered" evidence="1">
    <location>
        <begin position="942"/>
        <end position="997"/>
    </location>
</feature>
<organism evidence="3">
    <name type="scientific">Notodromas monacha</name>
    <dbReference type="NCBI Taxonomy" id="399045"/>
    <lineage>
        <taxon>Eukaryota</taxon>
        <taxon>Metazoa</taxon>
        <taxon>Ecdysozoa</taxon>
        <taxon>Arthropoda</taxon>
        <taxon>Crustacea</taxon>
        <taxon>Oligostraca</taxon>
        <taxon>Ostracoda</taxon>
        <taxon>Podocopa</taxon>
        <taxon>Podocopida</taxon>
        <taxon>Cypridocopina</taxon>
        <taxon>Cypridoidea</taxon>
        <taxon>Cyprididae</taxon>
        <taxon>Notodromas</taxon>
    </lineage>
</organism>
<feature type="compositionally biased region" description="Low complexity" evidence="1">
    <location>
        <begin position="964"/>
        <end position="990"/>
    </location>
</feature>
<gene>
    <name evidence="3" type="ORF">NMOB1V02_LOCUS1582</name>
</gene>
<dbReference type="InterPro" id="IPR001849">
    <property type="entry name" value="PH_domain"/>
</dbReference>
<dbReference type="GO" id="GO:0012505">
    <property type="term" value="C:endomembrane system"/>
    <property type="evidence" value="ECO:0007669"/>
    <property type="project" value="TreeGrafter"/>
</dbReference>
<dbReference type="PROSITE" id="PS50003">
    <property type="entry name" value="PH_DOMAIN"/>
    <property type="match status" value="1"/>
</dbReference>
<dbReference type="PANTHER" id="PTHR43372">
    <property type="entry name" value="FATTY-ACID AMIDE HYDROLASE"/>
    <property type="match status" value="1"/>
</dbReference>
<feature type="region of interest" description="Disordered" evidence="1">
    <location>
        <begin position="750"/>
        <end position="777"/>
    </location>
</feature>
<dbReference type="Pfam" id="PF01425">
    <property type="entry name" value="Amidase"/>
    <property type="match status" value="2"/>
</dbReference>
<dbReference type="PANTHER" id="PTHR43372:SF4">
    <property type="entry name" value="FATTY-ACID AMIDE HYDROLASE 2"/>
    <property type="match status" value="1"/>
</dbReference>
<feature type="region of interest" description="Disordered" evidence="1">
    <location>
        <begin position="853"/>
        <end position="888"/>
    </location>
</feature>
<dbReference type="EMBL" id="OA882199">
    <property type="protein sequence ID" value="CAD7273709.1"/>
    <property type="molecule type" value="Genomic_DNA"/>
</dbReference>
<feature type="region of interest" description="Disordered" evidence="1">
    <location>
        <begin position="1033"/>
        <end position="1062"/>
    </location>
</feature>
<evidence type="ECO:0000313" key="4">
    <source>
        <dbReference type="Proteomes" id="UP000678499"/>
    </source>
</evidence>
<dbReference type="EMBL" id="CAJPEX010000162">
    <property type="protein sequence ID" value="CAG0913861.1"/>
    <property type="molecule type" value="Genomic_DNA"/>
</dbReference>
<dbReference type="SMART" id="SM00233">
    <property type="entry name" value="PH"/>
    <property type="match status" value="1"/>
</dbReference>
<reference evidence="3" key="1">
    <citation type="submission" date="2020-11" db="EMBL/GenBank/DDBJ databases">
        <authorList>
            <person name="Tran Van P."/>
        </authorList>
    </citation>
    <scope>NUCLEOTIDE SEQUENCE</scope>
</reference>
<dbReference type="InterPro" id="IPR023631">
    <property type="entry name" value="Amidase_dom"/>
</dbReference>
<dbReference type="InterPro" id="IPR052739">
    <property type="entry name" value="FAAH2"/>
</dbReference>
<proteinExistence type="predicted"/>
<sequence length="1933" mass="212417">MKRTPVPSQKITDVIKRDDCYDDDQRIFDYTDCDGVPGCWAITPILRKRKPVPVFPLPKKTFDLTLSSKAPVLAKWYQAASSIASVSLGLLNSFMSKKEFPKIRDTLYLSSAETIAAKIRNKQYSCKKVIQSFIKRILEVDAVLNCVTRGNFDGAMIEAARVDRIVKTMTPATISRVYPLLGVPFCVPENIAVEGFPFTGGLKARKEERAEETLYLIDELRRAGAIFLVQTNVAELSLSVDTSNSVYGKTSNAYDARRSAGGDWGGAAALITAGGCPFGVGLDLTGSLRISACFAGLFAHSEPISDRSVEGAFLSPLTFSNLAMVAALVKFPTDLTFILKVMRGTHRLDWGPRSFVVNVKFRKLKLFYMLNQGERTLTDCRLDSEIQDMILETFDWMKCLMKLKAKKVKIPYLDLSFELFLAAISKSTEEAFLTEEMTNRLWRKNAVNELFKSLIGCSDHTKSLAISSVLQDTLVSEKHEVLRQRLDHVKTLLEAELFAVLKKGVLVYPTYPLLAPFHGQSLFCFTSFVYSAIFNVLRVPVTQIVIGYSHENLPIGMQLVCAPGKSYEAFAIATELTRVLPRAHWKPAGESIPFTIVPKPRIRQIPTPAVPNSKEYMKMGVMRPLDSSGGVGDPASPCSSPSSSNPVEIAVVPSGSGGSCLHRGVVCVQRDRVLSRWRDRYLLLMPDYLACFSRASGPASSSSGMGTFQFKVSLVDVERAEWADGTGLVVALHVRNDSRLMLRCVSNSGGPVSTTSNNGNDGTTSNGHNSTGVPFPLAHSASSPTFSAFQKQQQQQQATVCTTPGQLKDWLTAIQNAVTCSKSRREALRAANRTTGLVNPAVLKHRLAYERTVSKDDHSVPDGSTSVGTESEMAAEGSKQAPLSVVSSSPSATSSCSAQLLQAQQTRLMSNKVDKKYQRFSLLPDLNLSRYLDSWGFGGGNKTSRSPGHSVSSGAGPGSGGGDSSSSFSSTSSSSSCSSSSSPAVVAAGGKRSPRSYDVVRPQSLADPLCTTASGAGSAVLVRYRDHRHACTANDSSNHNIRLHVGGPGSSTSSPAKSPTKVAVPRHLYVSPATHVRKCNREAENSFCGVKMTNSDSSDSHVRILHAGHLIRSVMSETLLKGGASSLDSSHVAARQLCPFGTTRMFAGNGKVGQHSPPPDDYVPPVMCDKSVRKYPPGMEPIRCYSMPVLNHVKTPKPRCEEKNEFREAAKTKHYRDKLKKIAAYERALQVSGQILTYRPRKDIPKGVDDPECYNPSKRVASYDPQFTRAECVNPKWSMTKFKDMLELMRAHEAEPGREEMRFSLECDEEGYCEEMEEAILPAGPIAERPSGVIKIDEKCAERQREKENMFFLMTPCCTAKKHKKKICKNDRDKQLSTMLLRKADEYSVWSMLQSAVRGVTNRAFLAVNTFYDKGFLPGLQSPILMESAMTLAEKIRDREYTCVQVIEAFIRRIEEINAQLNCVTYAEFQAARQKAIEYDKILRGPRRPEFTPRKTPLLGIPFCTQENIAINGRHLTAGLRIRWKRIASSDAEVVKQMKRAGAIFLAQTNVSELGLPFETKNILYGKTNNPYDVRRNAGGSAGGAAALISSGGCPIGIGADMLGSMRISASFCGIYAHKPVSYAVMQDGIFPNIPSLRNNLMSIGPMTKHASDLLPLLAVIADPHEPESGRQNWNKRVKLSEITAFYMLSDGNDGKFGAPAVENDLSNAMDHVIKHLVCILKMKVKQARIPAMSGAFEMVMESLVSAESVPVSEELTDRTCRKDIYLELGKKLAGVSDHSYAVILSAIVEDRFRETKDKSHREQLRQAVQDLRRDLTALIGSKGFLMYPTYPFKVPFHGQTNFSWTAFAYSAIFNVLDFPVTQIPIGLSAEGLPLGLQIVTLRGCDHIGFAIATELEKLFCNWHPPCSSGPVPSLPKTRVCDEYLMARLPKNK</sequence>
<dbReference type="OrthoDB" id="7444369at2759"/>
<feature type="compositionally biased region" description="Low complexity" evidence="1">
    <location>
        <begin position="1050"/>
        <end position="1061"/>
    </location>
</feature>
<evidence type="ECO:0000259" key="2">
    <source>
        <dbReference type="PROSITE" id="PS50003"/>
    </source>
</evidence>
<dbReference type="Gene3D" id="3.90.1300.10">
    <property type="entry name" value="Amidase signature (AS) domain"/>
    <property type="match status" value="2"/>
</dbReference>
<dbReference type="InterPro" id="IPR036928">
    <property type="entry name" value="AS_sf"/>
</dbReference>